<accession>A0A0E9SR19</accession>
<dbReference type="EMBL" id="GBXM01064846">
    <property type="protein sequence ID" value="JAH43731.1"/>
    <property type="molecule type" value="Transcribed_RNA"/>
</dbReference>
<evidence type="ECO:0000313" key="1">
    <source>
        <dbReference type="EMBL" id="JAH43731.1"/>
    </source>
</evidence>
<dbReference type="AlphaFoldDB" id="A0A0E9SR19"/>
<dbReference type="EMBL" id="GBXM01074851">
    <property type="protein sequence ID" value="JAH33726.1"/>
    <property type="molecule type" value="Transcribed_RNA"/>
</dbReference>
<organism evidence="1">
    <name type="scientific">Anguilla anguilla</name>
    <name type="common">European freshwater eel</name>
    <name type="synonym">Muraena anguilla</name>
    <dbReference type="NCBI Taxonomy" id="7936"/>
    <lineage>
        <taxon>Eukaryota</taxon>
        <taxon>Metazoa</taxon>
        <taxon>Chordata</taxon>
        <taxon>Craniata</taxon>
        <taxon>Vertebrata</taxon>
        <taxon>Euteleostomi</taxon>
        <taxon>Actinopterygii</taxon>
        <taxon>Neopterygii</taxon>
        <taxon>Teleostei</taxon>
        <taxon>Anguilliformes</taxon>
        <taxon>Anguillidae</taxon>
        <taxon>Anguilla</taxon>
    </lineage>
</organism>
<name>A0A0E9SR19_ANGAN</name>
<reference evidence="1" key="1">
    <citation type="submission" date="2014-11" db="EMBL/GenBank/DDBJ databases">
        <authorList>
            <person name="Amaro Gonzalez C."/>
        </authorList>
    </citation>
    <scope>NUCLEOTIDE SEQUENCE</scope>
</reference>
<protein>
    <submittedName>
        <fullName evidence="1">Uncharacterized protein</fullName>
    </submittedName>
</protein>
<proteinExistence type="predicted"/>
<reference evidence="1" key="2">
    <citation type="journal article" date="2015" name="Fish Shellfish Immunol.">
        <title>Early steps in the European eel (Anguilla anguilla)-Vibrio vulnificus interaction in the gills: Role of the RtxA13 toxin.</title>
        <authorList>
            <person name="Callol A."/>
            <person name="Pajuelo D."/>
            <person name="Ebbesson L."/>
            <person name="Teles M."/>
            <person name="MacKenzie S."/>
            <person name="Amaro C."/>
        </authorList>
    </citation>
    <scope>NUCLEOTIDE SEQUENCE</scope>
</reference>
<sequence>MCDPAHAHFFSPRSVMSVTQVIVV</sequence>